<dbReference type="Gene3D" id="3.10.620.30">
    <property type="match status" value="1"/>
</dbReference>
<dbReference type="Pfam" id="PF01841">
    <property type="entry name" value="Transglut_core"/>
    <property type="match status" value="1"/>
</dbReference>
<dbReference type="InterPro" id="IPR002931">
    <property type="entry name" value="Transglutaminase-like"/>
</dbReference>
<comment type="caution">
    <text evidence="2">The sequence shown here is derived from an EMBL/GenBank/DDBJ whole genome shotgun (WGS) entry which is preliminary data.</text>
</comment>
<reference evidence="2 3" key="1">
    <citation type="submission" date="2024-10" db="EMBL/GenBank/DDBJ databases">
        <title>The Natural Products Discovery Center: Release of the First 8490 Sequenced Strains for Exploring Actinobacteria Biosynthetic Diversity.</title>
        <authorList>
            <person name="Kalkreuter E."/>
            <person name="Kautsar S.A."/>
            <person name="Yang D."/>
            <person name="Bader C.D."/>
            <person name="Teijaro C.N."/>
            <person name="Fluegel L."/>
            <person name="Davis C.M."/>
            <person name="Simpson J.R."/>
            <person name="Lauterbach L."/>
            <person name="Steele A.D."/>
            <person name="Gui C."/>
            <person name="Meng S."/>
            <person name="Li G."/>
            <person name="Viehrig K."/>
            <person name="Ye F."/>
            <person name="Su P."/>
            <person name="Kiefer A.F."/>
            <person name="Nichols A."/>
            <person name="Cepeda A.J."/>
            <person name="Yan W."/>
            <person name="Fan B."/>
            <person name="Jiang Y."/>
            <person name="Adhikari A."/>
            <person name="Zheng C.-J."/>
            <person name="Schuster L."/>
            <person name="Cowan T.M."/>
            <person name="Smanski M.J."/>
            <person name="Chevrette M.G."/>
            <person name="De Carvalho L.P.S."/>
            <person name="Shen B."/>
        </authorList>
    </citation>
    <scope>NUCLEOTIDE SEQUENCE [LARGE SCALE GENOMIC DNA]</scope>
    <source>
        <strain evidence="2 3">NPDC003029</strain>
    </source>
</reference>
<evidence type="ECO:0000313" key="3">
    <source>
        <dbReference type="Proteomes" id="UP001601976"/>
    </source>
</evidence>
<name>A0ABW6RLS8_9ACTN</name>
<accession>A0ABW6RLS8</accession>
<sequence>MTSIVLTPWWRHRRPASARAGEAPGSAVPTAILDWRHERVQELLADARSAASGTGERSLLLAAHRLISERVRAVYALDDAQSASRTLARRRGSCSQRLAVLEAVARAAGIPTRVRGLLVDGSFWYPRFPRLRHLVPDTVVLAWPEFRLGEEWVGVSELYAPLGSLGEANPAGFTNTGSQTLFEALASTAVDWDGSTCGADGCSSFDLSAVVRRDLGRFSSRDELFAAHGQTLCRPARIAGGALLGRRSAA</sequence>
<protein>
    <submittedName>
        <fullName evidence="2">Transglutaminase domain-containing protein</fullName>
    </submittedName>
</protein>
<dbReference type="InterPro" id="IPR038765">
    <property type="entry name" value="Papain-like_cys_pep_sf"/>
</dbReference>
<dbReference type="RefSeq" id="WP_387896881.1">
    <property type="nucleotide sequence ID" value="NZ_JBIAPK010000008.1"/>
</dbReference>
<feature type="domain" description="Transglutaminase-like" evidence="1">
    <location>
        <begin position="71"/>
        <end position="154"/>
    </location>
</feature>
<gene>
    <name evidence="2" type="ORF">ACFYWW_24835</name>
</gene>
<dbReference type="EMBL" id="JBIAPK010000008">
    <property type="protein sequence ID" value="MFF3341916.1"/>
    <property type="molecule type" value="Genomic_DNA"/>
</dbReference>
<keyword evidence="3" id="KW-1185">Reference proteome</keyword>
<proteinExistence type="predicted"/>
<evidence type="ECO:0000259" key="1">
    <source>
        <dbReference type="Pfam" id="PF01841"/>
    </source>
</evidence>
<dbReference type="Proteomes" id="UP001601976">
    <property type="component" value="Unassembled WGS sequence"/>
</dbReference>
<organism evidence="2 3">
    <name type="scientific">Streptomyces flavidovirens</name>
    <dbReference type="NCBI Taxonomy" id="67298"/>
    <lineage>
        <taxon>Bacteria</taxon>
        <taxon>Bacillati</taxon>
        <taxon>Actinomycetota</taxon>
        <taxon>Actinomycetes</taxon>
        <taxon>Kitasatosporales</taxon>
        <taxon>Streptomycetaceae</taxon>
        <taxon>Streptomyces</taxon>
    </lineage>
</organism>
<evidence type="ECO:0000313" key="2">
    <source>
        <dbReference type="EMBL" id="MFF3341916.1"/>
    </source>
</evidence>
<dbReference type="SUPFAM" id="SSF54001">
    <property type="entry name" value="Cysteine proteinases"/>
    <property type="match status" value="1"/>
</dbReference>